<keyword evidence="4" id="KW-0325">Glycoprotein</keyword>
<feature type="region of interest" description="Disordered" evidence="5">
    <location>
        <begin position="355"/>
        <end position="385"/>
    </location>
</feature>
<accession>A0ABR1APU4</accession>
<dbReference type="EMBL" id="JAWJWF010000046">
    <property type="protein sequence ID" value="KAK6623893.1"/>
    <property type="molecule type" value="Genomic_DNA"/>
</dbReference>
<reference evidence="6 7" key="1">
    <citation type="submission" date="2023-09" db="EMBL/GenBank/DDBJ databases">
        <title>Genomes of two closely related lineages of the louse Polyplax serrata with different host specificities.</title>
        <authorList>
            <person name="Martinu J."/>
            <person name="Tarabai H."/>
            <person name="Stefka J."/>
            <person name="Hypsa V."/>
        </authorList>
    </citation>
    <scope>NUCLEOTIDE SEQUENCE [LARGE SCALE GENOMIC DNA]</scope>
    <source>
        <strain evidence="6">98ZLc_SE</strain>
    </source>
</reference>
<evidence type="ECO:0000256" key="3">
    <source>
        <dbReference type="ARBA" id="ARBA00022525"/>
    </source>
</evidence>
<organism evidence="6 7">
    <name type="scientific">Polyplax serrata</name>
    <name type="common">Common mouse louse</name>
    <dbReference type="NCBI Taxonomy" id="468196"/>
    <lineage>
        <taxon>Eukaryota</taxon>
        <taxon>Metazoa</taxon>
        <taxon>Ecdysozoa</taxon>
        <taxon>Arthropoda</taxon>
        <taxon>Hexapoda</taxon>
        <taxon>Insecta</taxon>
        <taxon>Pterygota</taxon>
        <taxon>Neoptera</taxon>
        <taxon>Paraneoptera</taxon>
        <taxon>Psocodea</taxon>
        <taxon>Troctomorpha</taxon>
        <taxon>Phthiraptera</taxon>
        <taxon>Anoplura</taxon>
        <taxon>Polyplacidae</taxon>
        <taxon>Polyplax</taxon>
    </lineage>
</organism>
<dbReference type="Pfam" id="PF03022">
    <property type="entry name" value="MRJP"/>
    <property type="match status" value="1"/>
</dbReference>
<evidence type="ECO:0000256" key="5">
    <source>
        <dbReference type="SAM" id="MobiDB-lite"/>
    </source>
</evidence>
<dbReference type="PANTHER" id="PTHR10009:SF7">
    <property type="entry name" value="GH10609P-RELATED"/>
    <property type="match status" value="1"/>
</dbReference>
<gene>
    <name evidence="6" type="ORF">RUM44_010749</name>
</gene>
<dbReference type="Proteomes" id="UP001359485">
    <property type="component" value="Unassembled WGS sequence"/>
</dbReference>
<sequence>MFEFTSGNNGRTVFVTFPKFRRGIPVTLGTISTKKTGQSHLIRPYPDWSWHSQSSCDGMTSVFRTQIDKCNRLWVIDSGVVDLSLSTRRRQCQPKLLAFYLSNNHLAGKHVFPDSVLKENSLLTNVVVEVRGTQNDCRDTFAYVADTMGYSLLVLDVRENRSWNIESNSMYPYPPYGFFHTNNVEFNLMDGILGMSLSPMDKGDRVLYYHSLASVRESWVPTSVLKDEEYFTSNPVSASKRFKTSEEARKAQSAAQAFDKNGILYFGMVDNSLSCWNHRNPFTRENIHEIQKDNVNLQFASGLKVVTNGDDEEEIWLITNRFQITMVDQLDPTETNFRILKGNLEELTRNTRCKHNTSITFPNRNSENDNQQQQERPTNSGYGRK</sequence>
<evidence type="ECO:0000256" key="2">
    <source>
        <dbReference type="ARBA" id="ARBA00009127"/>
    </source>
</evidence>
<dbReference type="PRINTS" id="PR01366">
    <property type="entry name" value="ROYALJELLY"/>
</dbReference>
<comment type="caution">
    <text evidence="6">The sequence shown here is derived from an EMBL/GenBank/DDBJ whole genome shotgun (WGS) entry which is preliminary data.</text>
</comment>
<dbReference type="InterPro" id="IPR011042">
    <property type="entry name" value="6-blade_b-propeller_TolB-like"/>
</dbReference>
<name>A0ABR1APU4_POLSC</name>
<comment type="subcellular location">
    <subcellularLocation>
        <location evidence="1">Secreted</location>
    </subcellularLocation>
</comment>
<keyword evidence="3" id="KW-0964">Secreted</keyword>
<dbReference type="Gene3D" id="2.120.10.30">
    <property type="entry name" value="TolB, C-terminal domain"/>
    <property type="match status" value="1"/>
</dbReference>
<keyword evidence="7" id="KW-1185">Reference proteome</keyword>
<evidence type="ECO:0000313" key="7">
    <source>
        <dbReference type="Proteomes" id="UP001359485"/>
    </source>
</evidence>
<protein>
    <recommendedName>
        <fullName evidence="8">Bee-milk protein</fullName>
    </recommendedName>
</protein>
<dbReference type="PANTHER" id="PTHR10009">
    <property type="entry name" value="PROTEIN YELLOW-RELATED"/>
    <property type="match status" value="1"/>
</dbReference>
<comment type="similarity">
    <text evidence="2">Belongs to the major royal jelly protein family.</text>
</comment>
<feature type="compositionally biased region" description="Polar residues" evidence="5">
    <location>
        <begin position="356"/>
        <end position="385"/>
    </location>
</feature>
<evidence type="ECO:0000313" key="6">
    <source>
        <dbReference type="EMBL" id="KAK6623893.1"/>
    </source>
</evidence>
<evidence type="ECO:0000256" key="4">
    <source>
        <dbReference type="ARBA" id="ARBA00023180"/>
    </source>
</evidence>
<evidence type="ECO:0008006" key="8">
    <source>
        <dbReference type="Google" id="ProtNLM"/>
    </source>
</evidence>
<evidence type="ECO:0000256" key="1">
    <source>
        <dbReference type="ARBA" id="ARBA00004613"/>
    </source>
</evidence>
<proteinExistence type="inferred from homology"/>
<dbReference type="InterPro" id="IPR017996">
    <property type="entry name" value="MRJP/yellow-related"/>
</dbReference>